<gene>
    <name evidence="3" type="ordered locus">CVAR_1668</name>
</gene>
<dbReference type="HOGENOM" id="CLU_823661_0_0_11"/>
<proteinExistence type="predicted"/>
<dbReference type="EMBL" id="CP002917">
    <property type="protein sequence ID" value="AEK37020.1"/>
    <property type="molecule type" value="Genomic_DNA"/>
</dbReference>
<feature type="region of interest" description="Disordered" evidence="1">
    <location>
        <begin position="228"/>
        <end position="258"/>
    </location>
</feature>
<dbReference type="KEGG" id="cva:CVAR_1668"/>
<name>G0HEN4_CORVD</name>
<dbReference type="Pfam" id="PF13020">
    <property type="entry name" value="NOV_C"/>
    <property type="match status" value="1"/>
</dbReference>
<accession>G0HEN4</accession>
<evidence type="ECO:0000256" key="1">
    <source>
        <dbReference type="SAM" id="MobiDB-lite"/>
    </source>
</evidence>
<feature type="domain" description="Protein NO VEIN C-terminal" evidence="2">
    <location>
        <begin position="257"/>
        <end position="329"/>
    </location>
</feature>
<evidence type="ECO:0000259" key="2">
    <source>
        <dbReference type="Pfam" id="PF13020"/>
    </source>
</evidence>
<dbReference type="InterPro" id="IPR024975">
    <property type="entry name" value="NOV_C"/>
</dbReference>
<dbReference type="STRING" id="858619.CVAR_1668"/>
<sequence length="398" mass="44755">MPPRRTRISCFQETCLKTIGTSAASDITSRAPGNRVIAVTLPSDKKKLPNFQHSFNTSTWGYTRDLAFSDPSRPIKGDILLVGAGFWMESVADNGTRKVTHGGRVQKKSFLPGEFQSMFVLEITDDPHKPSGYHWDDEFSRKQILYNLRFPVTPLRRVNDVAVLDLPEPLQEPFRISGTQGGRPGLTELSAEDLQILADLFDAESWQELISERRPVDVNLPEGIYFSHEQGGRNIAPPRRGNGQGRQQDPAKRRATEKHAEDVAVAYYEALGWRVDRIGAPYDLDCVRDDEYLRVEVKGTTEQTGTVELTINEVESARNNDSHLFIVHGINLIENGTEQYIDDRGAVATRISYRGEKGIPLVITDWVPDDADLAAERYKYHVPWHLAEDATPPFVDTP</sequence>
<evidence type="ECO:0000313" key="3">
    <source>
        <dbReference type="EMBL" id="AEK37020.1"/>
    </source>
</evidence>
<organism evidence="3 4">
    <name type="scientific">Corynebacterium variabile (strain DSM 44702 / CIP 107183 / JCM 12073 / NCIMB 30131)</name>
    <name type="common">Corynebacterium mooreparkense</name>
    <dbReference type="NCBI Taxonomy" id="858619"/>
    <lineage>
        <taxon>Bacteria</taxon>
        <taxon>Bacillati</taxon>
        <taxon>Actinomycetota</taxon>
        <taxon>Actinomycetes</taxon>
        <taxon>Mycobacteriales</taxon>
        <taxon>Corynebacteriaceae</taxon>
        <taxon>Corynebacterium</taxon>
    </lineage>
</organism>
<dbReference type="AlphaFoldDB" id="G0HEN4"/>
<evidence type="ECO:0000313" key="4">
    <source>
        <dbReference type="Proteomes" id="UP000006659"/>
    </source>
</evidence>
<reference evidence="3 4" key="1">
    <citation type="journal article" date="2011" name="BMC Genomics">
        <title>Complete genome sequence of Corynebacterium variabile DSM 44702 isolated from the surface of smear-ripened cheeses and insights into cheese ripening and flavor generation.</title>
        <authorList>
            <person name="Schroeder J."/>
            <person name="Maus I."/>
            <person name="Trost E."/>
            <person name="Tauch A."/>
        </authorList>
    </citation>
    <scope>NUCLEOTIDE SEQUENCE [LARGE SCALE GENOMIC DNA]</scope>
    <source>
        <strain evidence="4">DSM 44702 / JCM 12073 / NCIMB 30131</strain>
    </source>
</reference>
<feature type="compositionally biased region" description="Basic and acidic residues" evidence="1">
    <location>
        <begin position="249"/>
        <end position="258"/>
    </location>
</feature>
<dbReference type="eggNOG" id="ENOG5030JKW">
    <property type="taxonomic scope" value="Bacteria"/>
</dbReference>
<dbReference type="Proteomes" id="UP000006659">
    <property type="component" value="Chromosome"/>
</dbReference>
<protein>
    <recommendedName>
        <fullName evidence="2">Protein NO VEIN C-terminal domain-containing protein</fullName>
    </recommendedName>
</protein>